<dbReference type="RefSeq" id="WP_172420300.1">
    <property type="nucleotide sequence ID" value="NZ_AP022843.1"/>
</dbReference>
<dbReference type="InterPro" id="IPR009061">
    <property type="entry name" value="DNA-bd_dom_put_sf"/>
</dbReference>
<dbReference type="Pfam" id="PF12728">
    <property type="entry name" value="HTH_17"/>
    <property type="match status" value="1"/>
</dbReference>
<proteinExistence type="predicted"/>
<reference evidence="2 3" key="1">
    <citation type="submission" date="2020-03" db="EMBL/GenBank/DDBJ databases">
        <title>Complete Genome Sequence of Halomonas hydrothermalis Strain Slthf2, Halophilic Bacterium Isolated from Deep-Sea Hydrothermal-Vent Environments.</title>
        <authorList>
            <person name="Takeyama N."/>
            <person name="Huang M."/>
            <person name="Sato K."/>
            <person name="Galipon J."/>
            <person name="Arakawa K."/>
        </authorList>
    </citation>
    <scope>NUCLEOTIDE SEQUENCE [LARGE SCALE GENOMIC DNA]</scope>
    <source>
        <strain evidence="2 3">Slthf2</strain>
    </source>
</reference>
<organism evidence="2 3">
    <name type="scientific">Halomonas hydrothermalis</name>
    <dbReference type="NCBI Taxonomy" id="115561"/>
    <lineage>
        <taxon>Bacteria</taxon>
        <taxon>Pseudomonadati</taxon>
        <taxon>Pseudomonadota</taxon>
        <taxon>Gammaproteobacteria</taxon>
        <taxon>Oceanospirillales</taxon>
        <taxon>Halomonadaceae</taxon>
        <taxon>Halomonas</taxon>
    </lineage>
</organism>
<keyword evidence="3" id="KW-1185">Reference proteome</keyword>
<evidence type="ECO:0000259" key="1">
    <source>
        <dbReference type="Pfam" id="PF12728"/>
    </source>
</evidence>
<evidence type="ECO:0000313" key="3">
    <source>
        <dbReference type="Proteomes" id="UP000502259"/>
    </source>
</evidence>
<sequence length="63" mass="7326">MVSEAATKQPAYLTDRQAATRYSVSRNTVWRWAKDGSFPKPVQLSPQCTRWRLEDLKAWEANQ</sequence>
<feature type="domain" description="Helix-turn-helix" evidence="1">
    <location>
        <begin position="12"/>
        <end position="61"/>
    </location>
</feature>
<evidence type="ECO:0000313" key="2">
    <source>
        <dbReference type="EMBL" id="BCB07215.1"/>
    </source>
</evidence>
<name>A0A6F8U2V0_9GAMM</name>
<protein>
    <recommendedName>
        <fullName evidence="1">Helix-turn-helix domain-containing protein</fullName>
    </recommendedName>
</protein>
<gene>
    <name evidence="2" type="ORF">HHSLTHF2_11050</name>
</gene>
<dbReference type="Gene3D" id="1.10.238.160">
    <property type="match status" value="1"/>
</dbReference>
<dbReference type="EMBL" id="AP022843">
    <property type="protein sequence ID" value="BCB07215.1"/>
    <property type="molecule type" value="Genomic_DNA"/>
</dbReference>
<dbReference type="Proteomes" id="UP000502259">
    <property type="component" value="Chromosome"/>
</dbReference>
<accession>A0A6F8U2V0</accession>
<dbReference type="AlphaFoldDB" id="A0A6F8U2V0"/>
<dbReference type="SUPFAM" id="SSF46955">
    <property type="entry name" value="Putative DNA-binding domain"/>
    <property type="match status" value="1"/>
</dbReference>
<dbReference type="InterPro" id="IPR041657">
    <property type="entry name" value="HTH_17"/>
</dbReference>